<evidence type="ECO:0000313" key="2">
    <source>
        <dbReference type="EMBL" id="NOV43408.1"/>
    </source>
</evidence>
<reference evidence="2" key="1">
    <citation type="submission" date="2019-09" db="EMBL/GenBank/DDBJ databases">
        <title>Organ-specific transcriptomic study of the physiology of the cattle tick, Rhipicephalus microplus.</title>
        <authorList>
            <person name="Tirloni L."/>
            <person name="Braz G."/>
            <person name="Gandara A.C.P."/>
            <person name="Sabadin G.A."/>
            <person name="da Silva R.M."/>
            <person name="Guizzo M.G."/>
            <person name="Machado J.A."/>
            <person name="Costa E.P."/>
            <person name="Gomes H.F."/>
            <person name="Moraes J."/>
            <person name="Mota M.B.S."/>
            <person name="Mesquita R.D."/>
            <person name="Alvarenga P.H."/>
            <person name="Alves F."/>
            <person name="Seixas A."/>
            <person name="da Fonseca R.N."/>
            <person name="Fogaca A."/>
            <person name="Logullo C."/>
            <person name="Tanaka A."/>
            <person name="Daffre S."/>
            <person name="Termignoni C."/>
            <person name="Vaz I.S.Jr."/>
            <person name="Oliveira P.L."/>
            <person name="Ribeiro J.M."/>
        </authorList>
    </citation>
    <scope>NUCLEOTIDE SEQUENCE</scope>
    <source>
        <strain evidence="2">Porto Alegre</strain>
    </source>
</reference>
<name>A0A6M2DE21_RHIMP</name>
<sequence length="75" mass="8785">MHERACFPFLLHAFFSLMFSHLLCVTHLTLCASLCKLFPEVSMLLSRHEEMIFITTSFFTLPLFLSFFLFCSKNV</sequence>
<protein>
    <submittedName>
        <fullName evidence="2">Uncharacterized protein</fullName>
    </submittedName>
</protein>
<keyword evidence="1" id="KW-1133">Transmembrane helix</keyword>
<dbReference type="AlphaFoldDB" id="A0A6M2DE21"/>
<evidence type="ECO:0000256" key="1">
    <source>
        <dbReference type="SAM" id="Phobius"/>
    </source>
</evidence>
<dbReference type="EMBL" id="GHWJ01010671">
    <property type="protein sequence ID" value="NOV43408.1"/>
    <property type="molecule type" value="Transcribed_RNA"/>
</dbReference>
<keyword evidence="1" id="KW-0812">Transmembrane</keyword>
<feature type="transmembrane region" description="Helical" evidence="1">
    <location>
        <begin position="51"/>
        <end position="71"/>
    </location>
</feature>
<proteinExistence type="predicted"/>
<keyword evidence="1" id="KW-0472">Membrane</keyword>
<organism evidence="2">
    <name type="scientific">Rhipicephalus microplus</name>
    <name type="common">Cattle tick</name>
    <name type="synonym">Boophilus microplus</name>
    <dbReference type="NCBI Taxonomy" id="6941"/>
    <lineage>
        <taxon>Eukaryota</taxon>
        <taxon>Metazoa</taxon>
        <taxon>Ecdysozoa</taxon>
        <taxon>Arthropoda</taxon>
        <taxon>Chelicerata</taxon>
        <taxon>Arachnida</taxon>
        <taxon>Acari</taxon>
        <taxon>Parasitiformes</taxon>
        <taxon>Ixodida</taxon>
        <taxon>Ixodoidea</taxon>
        <taxon>Ixodidae</taxon>
        <taxon>Rhipicephalinae</taxon>
        <taxon>Rhipicephalus</taxon>
        <taxon>Boophilus</taxon>
    </lineage>
</organism>
<accession>A0A6M2DE21</accession>